<dbReference type="GO" id="GO:0004190">
    <property type="term" value="F:aspartic-type endopeptidase activity"/>
    <property type="evidence" value="ECO:0007669"/>
    <property type="project" value="UniProtKB-KW"/>
</dbReference>
<accession>A0A9P6GVZ0</accession>
<dbReference type="CDD" id="cd09274">
    <property type="entry name" value="RNase_HI_RT_Ty3"/>
    <property type="match status" value="1"/>
</dbReference>
<keyword evidence="3" id="KW-0548">Nucleotidyltransferase</keyword>
<dbReference type="AlphaFoldDB" id="A0A9P6GVZ0"/>
<gene>
    <name evidence="10" type="primary">pol_20</name>
    <name evidence="10" type="ORF">NGRA_3352</name>
</gene>
<evidence type="ECO:0000256" key="8">
    <source>
        <dbReference type="ARBA" id="ARBA00022918"/>
    </source>
</evidence>
<dbReference type="Gene3D" id="3.10.20.370">
    <property type="match status" value="1"/>
</dbReference>
<dbReference type="Gene3D" id="3.30.70.270">
    <property type="match status" value="2"/>
</dbReference>
<feature type="non-terminal residue" evidence="10">
    <location>
        <position position="1"/>
    </location>
</feature>
<keyword evidence="11" id="KW-1185">Reference proteome</keyword>
<dbReference type="GO" id="GO:0004519">
    <property type="term" value="F:endonuclease activity"/>
    <property type="evidence" value="ECO:0007669"/>
    <property type="project" value="UniProtKB-KW"/>
</dbReference>
<evidence type="ECO:0000256" key="6">
    <source>
        <dbReference type="ARBA" id="ARBA00022759"/>
    </source>
</evidence>
<dbReference type="InterPro" id="IPR043502">
    <property type="entry name" value="DNA/RNA_pol_sf"/>
</dbReference>
<comment type="caution">
    <text evidence="10">The sequence shown here is derived from an EMBL/GenBank/DDBJ whole genome shotgun (WGS) entry which is preliminary data.</text>
</comment>
<dbReference type="InterPro" id="IPR041373">
    <property type="entry name" value="RT_RNaseH"/>
</dbReference>
<dbReference type="Pfam" id="PF17917">
    <property type="entry name" value="RT_RNaseH"/>
    <property type="match status" value="1"/>
</dbReference>
<dbReference type="PROSITE" id="PS50878">
    <property type="entry name" value="RT_POL"/>
    <property type="match status" value="1"/>
</dbReference>
<dbReference type="FunFam" id="3.30.70.270:FF:000003">
    <property type="entry name" value="Transposon Ty3-G Gag-Pol polyprotein"/>
    <property type="match status" value="1"/>
</dbReference>
<sequence length="326" mass="38130">GYHQIDMCPQDIEKTAFACREGLFEFTKMPFGLLVNGPATFQRAMNKLLKDFLFKFVVVYMDDILIYSKTLEEHKQHVLKVIGKLKTVGLKLNSKKCEFGKKELKILGHVISKQGLRLDEDRVKSILELPVPKTKKKLQSLLGLFNYCSRFIKDSYKIVNPLYKIIKLKKDEERRFWMNASKNKQFTETIERLKNTIASTTLLTIPNTRDRFILTTDASNEGCGATLSQVIDGKERIIGHFSALHTNAERNYSTTEQELLAVIKSFQHYREYLLMRKFTLRTDHQALKYLFKSRNVKARLARWSLMLHKYDFEIEFIQGIQTMRII</sequence>
<keyword evidence="4" id="KW-0540">Nuclease</keyword>
<keyword evidence="5" id="KW-0064">Aspartyl protease</keyword>
<proteinExistence type="predicted"/>
<name>A0A9P6GVZ0_9MICR</name>
<dbReference type="PANTHER" id="PTHR33064:SF37">
    <property type="entry name" value="RIBONUCLEASE H"/>
    <property type="match status" value="1"/>
</dbReference>
<keyword evidence="2" id="KW-0808">Transferase</keyword>
<keyword evidence="6" id="KW-0255">Endonuclease</keyword>
<dbReference type="EMBL" id="SBJO01000892">
    <property type="protein sequence ID" value="KAF9754364.1"/>
    <property type="molecule type" value="Genomic_DNA"/>
</dbReference>
<dbReference type="InterPro" id="IPR051320">
    <property type="entry name" value="Viral_Replic_Matur_Polypro"/>
</dbReference>
<dbReference type="PANTHER" id="PTHR33064">
    <property type="entry name" value="POL PROTEIN"/>
    <property type="match status" value="1"/>
</dbReference>
<evidence type="ECO:0000256" key="1">
    <source>
        <dbReference type="ARBA" id="ARBA00022670"/>
    </source>
</evidence>
<feature type="domain" description="Reverse transcriptase" evidence="9">
    <location>
        <begin position="1"/>
        <end position="111"/>
    </location>
</feature>
<evidence type="ECO:0000259" key="9">
    <source>
        <dbReference type="PROSITE" id="PS50878"/>
    </source>
</evidence>
<dbReference type="Proteomes" id="UP000740883">
    <property type="component" value="Unassembled WGS sequence"/>
</dbReference>
<dbReference type="OrthoDB" id="5920460at2759"/>
<dbReference type="FunFam" id="3.10.20.370:FF:000001">
    <property type="entry name" value="Retrovirus-related Pol polyprotein from transposon 17.6-like protein"/>
    <property type="match status" value="1"/>
</dbReference>
<dbReference type="SUPFAM" id="SSF56672">
    <property type="entry name" value="DNA/RNA polymerases"/>
    <property type="match status" value="1"/>
</dbReference>
<keyword evidence="7" id="KW-0378">Hydrolase</keyword>
<dbReference type="CDD" id="cd01647">
    <property type="entry name" value="RT_LTR"/>
    <property type="match status" value="1"/>
</dbReference>
<evidence type="ECO:0000256" key="3">
    <source>
        <dbReference type="ARBA" id="ARBA00022695"/>
    </source>
</evidence>
<evidence type="ECO:0000256" key="2">
    <source>
        <dbReference type="ARBA" id="ARBA00022679"/>
    </source>
</evidence>
<dbReference type="InterPro" id="IPR000477">
    <property type="entry name" value="RT_dom"/>
</dbReference>
<keyword evidence="1" id="KW-0645">Protease</keyword>
<evidence type="ECO:0000256" key="4">
    <source>
        <dbReference type="ARBA" id="ARBA00022722"/>
    </source>
</evidence>
<dbReference type="GO" id="GO:0006508">
    <property type="term" value="P:proteolysis"/>
    <property type="evidence" value="ECO:0007669"/>
    <property type="project" value="UniProtKB-KW"/>
</dbReference>
<evidence type="ECO:0000256" key="5">
    <source>
        <dbReference type="ARBA" id="ARBA00022750"/>
    </source>
</evidence>
<dbReference type="InterPro" id="IPR043128">
    <property type="entry name" value="Rev_trsase/Diguanyl_cyclase"/>
</dbReference>
<dbReference type="Pfam" id="PF00078">
    <property type="entry name" value="RVT_1"/>
    <property type="match status" value="1"/>
</dbReference>
<organism evidence="10 11">
    <name type="scientific">Nosema granulosis</name>
    <dbReference type="NCBI Taxonomy" id="83296"/>
    <lineage>
        <taxon>Eukaryota</taxon>
        <taxon>Fungi</taxon>
        <taxon>Fungi incertae sedis</taxon>
        <taxon>Microsporidia</taxon>
        <taxon>Nosematidae</taxon>
        <taxon>Nosema</taxon>
    </lineage>
</organism>
<reference evidence="10 11" key="1">
    <citation type="journal article" date="2020" name="Genome Biol. Evol.">
        <title>Comparative genomics of strictly vertically transmitted, feminizing microsporidia endosymbionts of amphipod crustaceans.</title>
        <authorList>
            <person name="Cormier A."/>
            <person name="Chebbi M.A."/>
            <person name="Giraud I."/>
            <person name="Wattier R."/>
            <person name="Teixeira M."/>
            <person name="Gilbert C."/>
            <person name="Rigaud T."/>
            <person name="Cordaux R."/>
        </authorList>
    </citation>
    <scope>NUCLEOTIDE SEQUENCE [LARGE SCALE GENOMIC DNA]</scope>
    <source>
        <strain evidence="10 11">Ou3-Ou53</strain>
    </source>
</reference>
<evidence type="ECO:0000313" key="11">
    <source>
        <dbReference type="Proteomes" id="UP000740883"/>
    </source>
</evidence>
<evidence type="ECO:0000256" key="7">
    <source>
        <dbReference type="ARBA" id="ARBA00022801"/>
    </source>
</evidence>
<dbReference type="GO" id="GO:0003964">
    <property type="term" value="F:RNA-directed DNA polymerase activity"/>
    <property type="evidence" value="ECO:0007669"/>
    <property type="project" value="UniProtKB-KW"/>
</dbReference>
<keyword evidence="8" id="KW-0695">RNA-directed DNA polymerase</keyword>
<protein>
    <submittedName>
        <fullName evidence="10">Retrovirus-related Pol polyprotein from transposon 17.6</fullName>
    </submittedName>
</protein>
<evidence type="ECO:0000313" key="10">
    <source>
        <dbReference type="EMBL" id="KAF9754364.1"/>
    </source>
</evidence>